<dbReference type="FunFam" id="1.10.238.10:FF:000009">
    <property type="entry name" value="Visinin-like protein 1"/>
    <property type="match status" value="1"/>
</dbReference>
<dbReference type="SMART" id="SM00054">
    <property type="entry name" value="EFh"/>
    <property type="match status" value="3"/>
</dbReference>
<dbReference type="Proteomes" id="UP000318571">
    <property type="component" value="Chromosome 5"/>
</dbReference>
<accession>A0A553PHW0</accession>
<dbReference type="EMBL" id="VCGU01000004">
    <property type="protein sequence ID" value="TRY77271.1"/>
    <property type="molecule type" value="Genomic_DNA"/>
</dbReference>
<keyword evidence="3" id="KW-0677">Repeat</keyword>
<dbReference type="GO" id="GO:0005509">
    <property type="term" value="F:calcium ion binding"/>
    <property type="evidence" value="ECO:0007669"/>
    <property type="project" value="InterPro"/>
</dbReference>
<evidence type="ECO:0000256" key="3">
    <source>
        <dbReference type="ARBA" id="ARBA00022737"/>
    </source>
</evidence>
<dbReference type="InterPro" id="IPR028846">
    <property type="entry name" value="Recoverin"/>
</dbReference>
<protein>
    <recommendedName>
        <fullName evidence="5">EF-hand domain-containing protein</fullName>
    </recommendedName>
</protein>
<dbReference type="InterPro" id="IPR002048">
    <property type="entry name" value="EF_hand_dom"/>
</dbReference>
<feature type="non-terminal residue" evidence="6">
    <location>
        <position position="180"/>
    </location>
</feature>
<evidence type="ECO:0000256" key="2">
    <source>
        <dbReference type="ARBA" id="ARBA00022723"/>
    </source>
</evidence>
<dbReference type="PANTHER" id="PTHR23055:SF167">
    <property type="entry name" value="EF-HAND DOMAIN-CONTAINING PROTEIN"/>
    <property type="match status" value="1"/>
</dbReference>
<keyword evidence="2" id="KW-0479">Metal-binding</keyword>
<dbReference type="Pfam" id="PF13833">
    <property type="entry name" value="EF-hand_8"/>
    <property type="match status" value="1"/>
</dbReference>
<evidence type="ECO:0000313" key="6">
    <source>
        <dbReference type="EMBL" id="TRY77271.1"/>
    </source>
</evidence>
<evidence type="ECO:0000256" key="1">
    <source>
        <dbReference type="ARBA" id="ARBA00006049"/>
    </source>
</evidence>
<feature type="domain" description="EF-hand" evidence="5">
    <location>
        <begin position="49"/>
        <end position="84"/>
    </location>
</feature>
<dbReference type="AlphaFoldDB" id="A0A553PHW0"/>
<dbReference type="STRING" id="6832.A0A553PHW0"/>
<reference evidence="6 7" key="1">
    <citation type="journal article" date="2018" name="Nat. Ecol. Evol.">
        <title>Genomic signatures of mitonuclear coevolution across populations of Tigriopus californicus.</title>
        <authorList>
            <person name="Barreto F.S."/>
            <person name="Watson E.T."/>
            <person name="Lima T.G."/>
            <person name="Willett C.S."/>
            <person name="Edmands S."/>
            <person name="Li W."/>
            <person name="Burton R.S."/>
        </authorList>
    </citation>
    <scope>NUCLEOTIDE SEQUENCE [LARGE SCALE GENOMIC DNA]</scope>
    <source>
        <strain evidence="6 7">San Diego</strain>
    </source>
</reference>
<dbReference type="OMA" id="MCSEAND"/>
<evidence type="ECO:0000256" key="4">
    <source>
        <dbReference type="ARBA" id="ARBA00022837"/>
    </source>
</evidence>
<keyword evidence="4" id="KW-0106">Calcium</keyword>
<comment type="caution">
    <text evidence="6">The sequence shown here is derived from an EMBL/GenBank/DDBJ whole genome shotgun (WGS) entry which is preliminary data.</text>
</comment>
<feature type="domain" description="EF-hand" evidence="5">
    <location>
        <begin position="133"/>
        <end position="168"/>
    </location>
</feature>
<dbReference type="Pfam" id="PF13499">
    <property type="entry name" value="EF-hand_7"/>
    <property type="match status" value="1"/>
</dbReference>
<dbReference type="InterPro" id="IPR018247">
    <property type="entry name" value="EF_Hand_1_Ca_BS"/>
</dbReference>
<sequence length="180" mass="20371">MQTLCDATGFSISEMKRIYRGFKTECPSGLITEEAFHSIYSRFFPQGAALSSYSHYVFSTLDRNDSGVITFQDFVVGLSILIRGTLEEKLRWTFSLYDQDRDGVISREEMEDVVGSVFDLMGRTGDPISEEAIITERVDQIFQKMDLNGDGVVSIEEFLESCQNDETISRSVQAFTNVHI</sequence>
<dbReference type="InterPro" id="IPR011992">
    <property type="entry name" value="EF-hand-dom_pair"/>
</dbReference>
<dbReference type="PRINTS" id="PR00450">
    <property type="entry name" value="RECOVERIN"/>
</dbReference>
<dbReference type="PANTHER" id="PTHR23055">
    <property type="entry name" value="CALCIUM BINDING PROTEINS"/>
    <property type="match status" value="1"/>
</dbReference>
<dbReference type="SUPFAM" id="SSF47473">
    <property type="entry name" value="EF-hand"/>
    <property type="match status" value="1"/>
</dbReference>
<dbReference type="CDD" id="cd00051">
    <property type="entry name" value="EFh"/>
    <property type="match status" value="2"/>
</dbReference>
<name>A0A553PHW0_TIGCA</name>
<organism evidence="6 7">
    <name type="scientific">Tigriopus californicus</name>
    <name type="common">Marine copepod</name>
    <dbReference type="NCBI Taxonomy" id="6832"/>
    <lineage>
        <taxon>Eukaryota</taxon>
        <taxon>Metazoa</taxon>
        <taxon>Ecdysozoa</taxon>
        <taxon>Arthropoda</taxon>
        <taxon>Crustacea</taxon>
        <taxon>Multicrustacea</taxon>
        <taxon>Hexanauplia</taxon>
        <taxon>Copepoda</taxon>
        <taxon>Harpacticoida</taxon>
        <taxon>Harpacticidae</taxon>
        <taxon>Tigriopus</taxon>
    </lineage>
</organism>
<dbReference type="PROSITE" id="PS00018">
    <property type="entry name" value="EF_HAND_1"/>
    <property type="match status" value="3"/>
</dbReference>
<proteinExistence type="inferred from homology"/>
<evidence type="ECO:0000259" key="5">
    <source>
        <dbReference type="PROSITE" id="PS50222"/>
    </source>
</evidence>
<comment type="similarity">
    <text evidence="1">Belongs to the recoverin family.</text>
</comment>
<dbReference type="PROSITE" id="PS50222">
    <property type="entry name" value="EF_HAND_2"/>
    <property type="match status" value="3"/>
</dbReference>
<dbReference type="Gene3D" id="1.10.238.10">
    <property type="entry name" value="EF-hand"/>
    <property type="match status" value="1"/>
</dbReference>
<gene>
    <name evidence="6" type="ORF">TCAL_06949</name>
</gene>
<evidence type="ECO:0000313" key="7">
    <source>
        <dbReference type="Proteomes" id="UP000318571"/>
    </source>
</evidence>
<keyword evidence="7" id="KW-1185">Reference proteome</keyword>
<feature type="domain" description="EF-hand" evidence="5">
    <location>
        <begin position="85"/>
        <end position="120"/>
    </location>
</feature>